<evidence type="ECO:0000256" key="4">
    <source>
        <dbReference type="ARBA" id="ARBA00023110"/>
    </source>
</evidence>
<feature type="domain" description="PpiC" evidence="8">
    <location>
        <begin position="176"/>
        <end position="277"/>
    </location>
</feature>
<dbReference type="GO" id="GO:0050821">
    <property type="term" value="P:protein stabilization"/>
    <property type="evidence" value="ECO:0007669"/>
    <property type="project" value="InterPro"/>
</dbReference>
<dbReference type="RefSeq" id="WP_112156658.1">
    <property type="nucleotide sequence ID" value="NZ_QKRX01000001.1"/>
</dbReference>
<dbReference type="InterPro" id="IPR050280">
    <property type="entry name" value="OMP_Chaperone_SurA"/>
</dbReference>
<reference evidence="9 10" key="1">
    <citation type="submission" date="2018-06" db="EMBL/GenBank/DDBJ databases">
        <title>Nitrincola tibetense sp. nov., isolated from Lake XuguoCo on Tibetan Plateau.</title>
        <authorList>
            <person name="Xing P."/>
        </authorList>
    </citation>
    <scope>NUCLEOTIDE SEQUENCE [LARGE SCALE GENOMIC DNA]</scope>
    <source>
        <strain evidence="10">xg18</strain>
    </source>
</reference>
<dbReference type="Proteomes" id="UP000250744">
    <property type="component" value="Unassembled WGS sequence"/>
</dbReference>
<dbReference type="PANTHER" id="PTHR47637">
    <property type="entry name" value="CHAPERONE SURA"/>
    <property type="match status" value="1"/>
</dbReference>
<evidence type="ECO:0000256" key="3">
    <source>
        <dbReference type="ARBA" id="ARBA00022764"/>
    </source>
</evidence>
<dbReference type="EMBL" id="QKRX01000001">
    <property type="protein sequence ID" value="RAU19664.1"/>
    <property type="molecule type" value="Genomic_DNA"/>
</dbReference>
<evidence type="ECO:0000256" key="2">
    <source>
        <dbReference type="ARBA" id="ARBA00022737"/>
    </source>
</evidence>
<evidence type="ECO:0000259" key="8">
    <source>
        <dbReference type="PROSITE" id="PS50198"/>
    </source>
</evidence>
<dbReference type="PROSITE" id="PS50198">
    <property type="entry name" value="PPIC_PPIASE_2"/>
    <property type="match status" value="2"/>
</dbReference>
<dbReference type="GO" id="GO:0042277">
    <property type="term" value="F:peptide binding"/>
    <property type="evidence" value="ECO:0007669"/>
    <property type="project" value="InterPro"/>
</dbReference>
<dbReference type="SUPFAM" id="SSF54534">
    <property type="entry name" value="FKBP-like"/>
    <property type="match status" value="2"/>
</dbReference>
<feature type="domain" description="PpiC" evidence="8">
    <location>
        <begin position="286"/>
        <end position="385"/>
    </location>
</feature>
<dbReference type="PROSITE" id="PS01096">
    <property type="entry name" value="PPIC_PPIASE_1"/>
    <property type="match status" value="1"/>
</dbReference>
<dbReference type="InterPro" id="IPR027304">
    <property type="entry name" value="Trigger_fact/SurA_dom_sf"/>
</dbReference>
<feature type="chain" id="PRO_5017093034" description="Chaperone SurA" evidence="7">
    <location>
        <begin position="28"/>
        <end position="434"/>
    </location>
</feature>
<comment type="caution">
    <text evidence="9">The sequence shown here is derived from an EMBL/GenBank/DDBJ whole genome shotgun (WGS) entry which is preliminary data.</text>
</comment>
<keyword evidence="6 7" id="KW-0413">Isomerase</keyword>
<dbReference type="PANTHER" id="PTHR47637:SF1">
    <property type="entry name" value="CHAPERONE SURA"/>
    <property type="match status" value="1"/>
</dbReference>
<dbReference type="EC" id="5.2.1.8" evidence="7"/>
<organism evidence="9 10">
    <name type="scientific">Nitrincola tibetensis</name>
    <dbReference type="NCBI Taxonomy" id="2219697"/>
    <lineage>
        <taxon>Bacteria</taxon>
        <taxon>Pseudomonadati</taxon>
        <taxon>Pseudomonadota</taxon>
        <taxon>Gammaproteobacteria</taxon>
        <taxon>Oceanospirillales</taxon>
        <taxon>Oceanospirillaceae</taxon>
        <taxon>Nitrincola</taxon>
    </lineage>
</organism>
<sequence precursor="true">MIISKKTLYKAVSTVLLAGTVSFQAQAQHLDRIIAIVNEDIILESELNQRERLFTEQILSRGVQVPDQSVLRQQVTERLILDSIQLQLAEIQGIRVSDRQLNEALENIAAQNNMSLTEFSAALEAEGENYADVREQIRREILISQVQQTNVNRRIQVSEQEIRNFINSEMADGQDQAEFHLSNILIALPSQASPDMIQAAEAKAESVYNQLMAGAEFADLAVSTSNAPNALSGGELGWRKQSELPESLAASLAGIAPGEFTRPIRTSGGFHILRVNDQRGGEVTLVEQTQVSHILIAPNEIRTPEQARILVHDLRHRMREGQPFEELARRYSDDPGSGSQGGDLGWAQDGQMVPEFEQVMKTTPVGQTSDPFESRFGWHILHVRDRRTQDMSSEMMENFARITIRQRKFNEELDNWLRELRSEAYVELKQPTQG</sequence>
<evidence type="ECO:0000256" key="6">
    <source>
        <dbReference type="ARBA" id="ARBA00023235"/>
    </source>
</evidence>
<accession>A0A364NRJ0</accession>
<comment type="function">
    <text evidence="7">Chaperone involved in the correct folding and assembly of outer membrane proteins. Recognizes specific patterns of aromatic residues and the orientation of their side chains, which are found more frequently in integral outer membrane proteins. May act in both early periplasmic and late outer membrane-associated steps of protein maturation.</text>
</comment>
<evidence type="ECO:0000256" key="1">
    <source>
        <dbReference type="ARBA" id="ARBA00022729"/>
    </source>
</evidence>
<dbReference type="OrthoDB" id="14196at2"/>
<evidence type="ECO:0000313" key="9">
    <source>
        <dbReference type="EMBL" id="RAU19664.1"/>
    </source>
</evidence>
<keyword evidence="4 7" id="KW-0697">Rotamase</keyword>
<dbReference type="InterPro" id="IPR046357">
    <property type="entry name" value="PPIase_dom_sf"/>
</dbReference>
<dbReference type="Pfam" id="PF13616">
    <property type="entry name" value="Rotamase_3"/>
    <property type="match status" value="1"/>
</dbReference>
<dbReference type="InterPro" id="IPR000297">
    <property type="entry name" value="PPIase_PpiC"/>
</dbReference>
<dbReference type="InterPro" id="IPR023034">
    <property type="entry name" value="PPIase_SurA"/>
</dbReference>
<dbReference type="InterPro" id="IPR023058">
    <property type="entry name" value="PPIase_PpiC_CS"/>
</dbReference>
<dbReference type="GO" id="GO:0030288">
    <property type="term" value="C:outer membrane-bounded periplasmic space"/>
    <property type="evidence" value="ECO:0007669"/>
    <property type="project" value="InterPro"/>
</dbReference>
<dbReference type="SUPFAM" id="SSF109998">
    <property type="entry name" value="Triger factor/SurA peptide-binding domain-like"/>
    <property type="match status" value="1"/>
</dbReference>
<dbReference type="GO" id="GO:0003755">
    <property type="term" value="F:peptidyl-prolyl cis-trans isomerase activity"/>
    <property type="evidence" value="ECO:0007669"/>
    <property type="project" value="UniProtKB-UniRule"/>
</dbReference>
<keyword evidence="2 7" id="KW-0677">Repeat</keyword>
<dbReference type="HAMAP" id="MF_01183">
    <property type="entry name" value="Chaperone_SurA"/>
    <property type="match status" value="1"/>
</dbReference>
<comment type="catalytic activity">
    <reaction evidence="7">
        <text>[protein]-peptidylproline (omega=180) = [protein]-peptidylproline (omega=0)</text>
        <dbReference type="Rhea" id="RHEA:16237"/>
        <dbReference type="Rhea" id="RHEA-COMP:10747"/>
        <dbReference type="Rhea" id="RHEA-COMP:10748"/>
        <dbReference type="ChEBI" id="CHEBI:83833"/>
        <dbReference type="ChEBI" id="CHEBI:83834"/>
        <dbReference type="EC" id="5.2.1.8"/>
    </reaction>
</comment>
<protein>
    <recommendedName>
        <fullName evidence="7">Chaperone SurA</fullName>
    </recommendedName>
    <alternativeName>
        <fullName evidence="7">Peptidyl-prolyl cis-trans isomerase SurA</fullName>
        <shortName evidence="7">PPIase SurA</shortName>
        <ecNumber evidence="7">5.2.1.8</ecNumber>
    </alternativeName>
    <alternativeName>
        <fullName evidence="7">Rotamase SurA</fullName>
    </alternativeName>
</protein>
<proteinExistence type="inferred from homology"/>
<feature type="signal peptide" evidence="7">
    <location>
        <begin position="1"/>
        <end position="27"/>
    </location>
</feature>
<comment type="domain">
    <text evidence="7">The PPIase activity resides only in the second parvulin domain. The N-terminal region and the C-terminal tail are necessary and sufficient for the chaperone activity of SurA. The PPIase activity is dispensable for SurA to function as a chaperone. The N-terminal region and the C-terminal tail are also required for porin recognition.</text>
</comment>
<keyword evidence="3 7" id="KW-0574">Periplasm</keyword>
<dbReference type="Pfam" id="PF09312">
    <property type="entry name" value="SurA_N"/>
    <property type="match status" value="1"/>
</dbReference>
<dbReference type="InterPro" id="IPR015391">
    <property type="entry name" value="SurA_N"/>
</dbReference>
<dbReference type="Pfam" id="PF00639">
    <property type="entry name" value="Rotamase"/>
    <property type="match status" value="1"/>
</dbReference>
<dbReference type="AlphaFoldDB" id="A0A364NRJ0"/>
<dbReference type="GO" id="GO:0051082">
    <property type="term" value="F:unfolded protein binding"/>
    <property type="evidence" value="ECO:0007669"/>
    <property type="project" value="UniProtKB-UniRule"/>
</dbReference>
<keyword evidence="1 7" id="KW-0732">Signal</keyword>
<gene>
    <name evidence="7" type="primary">surA</name>
    <name evidence="9" type="ORF">DN062_00855</name>
</gene>
<dbReference type="Gene3D" id="1.10.4030.10">
    <property type="entry name" value="Porin chaperone SurA, peptide-binding domain"/>
    <property type="match status" value="1"/>
</dbReference>
<name>A0A364NRJ0_9GAMM</name>
<evidence type="ECO:0000256" key="7">
    <source>
        <dbReference type="HAMAP-Rule" id="MF_01183"/>
    </source>
</evidence>
<dbReference type="GO" id="GO:0006457">
    <property type="term" value="P:protein folding"/>
    <property type="evidence" value="ECO:0007669"/>
    <property type="project" value="UniProtKB-UniRule"/>
</dbReference>
<keyword evidence="5 7" id="KW-0143">Chaperone</keyword>
<evidence type="ECO:0000313" key="10">
    <source>
        <dbReference type="Proteomes" id="UP000250744"/>
    </source>
</evidence>
<dbReference type="GO" id="GO:0043165">
    <property type="term" value="P:Gram-negative-bacterium-type cell outer membrane assembly"/>
    <property type="evidence" value="ECO:0007669"/>
    <property type="project" value="InterPro"/>
</dbReference>
<comment type="subcellular location">
    <subcellularLocation>
        <location evidence="7">Periplasm</location>
    </subcellularLocation>
    <text evidence="7">Is capable of associating with the outer membrane.</text>
</comment>
<keyword evidence="10" id="KW-1185">Reference proteome</keyword>
<evidence type="ECO:0000256" key="5">
    <source>
        <dbReference type="ARBA" id="ARBA00023186"/>
    </source>
</evidence>
<dbReference type="Gene3D" id="3.10.50.40">
    <property type="match status" value="2"/>
</dbReference>